<organism evidence="1 2">
    <name type="scientific">Marivirga lumbricoides</name>
    <dbReference type="NCBI Taxonomy" id="1046115"/>
    <lineage>
        <taxon>Bacteria</taxon>
        <taxon>Pseudomonadati</taxon>
        <taxon>Bacteroidota</taxon>
        <taxon>Cytophagia</taxon>
        <taxon>Cytophagales</taxon>
        <taxon>Marivirgaceae</taxon>
        <taxon>Marivirga</taxon>
    </lineage>
</organism>
<accession>A0A2T4DQF9</accession>
<evidence type="ECO:0000313" key="1">
    <source>
        <dbReference type="EMBL" id="PTB96016.1"/>
    </source>
</evidence>
<dbReference type="EMBL" id="PYVU01000071">
    <property type="protein sequence ID" value="PTB96016.1"/>
    <property type="molecule type" value="Genomic_DNA"/>
</dbReference>
<evidence type="ECO:0000313" key="2">
    <source>
        <dbReference type="Proteomes" id="UP000240608"/>
    </source>
</evidence>
<sequence length="199" mass="22723">MNLKENLYIENPVNPLKDFERISEVLLNSSVLKVGSKSFRICAIEFYYKQADHMDNAAHAHKRQLTCGAWYFHGSGLDITFGDETEYGGILIQAIQNVEEPRIFTAGPLKCVTALFEAFGSASNHRLTFGLEEYRHEHEKIIAAPRVGLNEVTVGDHFSKGYRFIIMPKEPHIRKGDIVKYLVDSKLMTEEQAKKEIYK</sequence>
<dbReference type="SUPFAM" id="SSF50486">
    <property type="entry name" value="FMT C-terminal domain-like"/>
    <property type="match status" value="1"/>
</dbReference>
<proteinExistence type="predicted"/>
<dbReference type="InterPro" id="IPR011034">
    <property type="entry name" value="Formyl_transferase-like_C_sf"/>
</dbReference>
<dbReference type="AlphaFoldDB" id="A0A2T4DQF9"/>
<reference evidence="1 2" key="1">
    <citation type="submission" date="2018-03" db="EMBL/GenBank/DDBJ databases">
        <title>Cross-interface Injection: A General Nanoliter Liquid Handling Method Applied to Single Cells Genome Amplification Automated Nanoliter Liquid Handling Applied to Single Cell Multiple Displacement Amplification.</title>
        <authorList>
            <person name="Yun J."/>
            <person name="Xu P."/>
            <person name="Xu J."/>
            <person name="Dai X."/>
            <person name="Wang Y."/>
            <person name="Zheng X."/>
            <person name="Cao C."/>
            <person name="Yi Q."/>
            <person name="Zhu Y."/>
            <person name="Wang L."/>
            <person name="Dong Z."/>
            <person name="Huang Y."/>
            <person name="Huang L."/>
            <person name="Du W."/>
        </authorList>
    </citation>
    <scope>NUCLEOTIDE SEQUENCE [LARGE SCALE GENOMIC DNA]</scope>
    <source>
        <strain evidence="1 2">Z-D1-2</strain>
    </source>
</reference>
<dbReference type="GO" id="GO:0003824">
    <property type="term" value="F:catalytic activity"/>
    <property type="evidence" value="ECO:0007669"/>
    <property type="project" value="InterPro"/>
</dbReference>
<gene>
    <name evidence="1" type="ORF">C9994_09180</name>
</gene>
<dbReference type="Proteomes" id="UP000240608">
    <property type="component" value="Unassembled WGS sequence"/>
</dbReference>
<comment type="caution">
    <text evidence="1">The sequence shown here is derived from an EMBL/GenBank/DDBJ whole genome shotgun (WGS) entry which is preliminary data.</text>
</comment>
<name>A0A2T4DQF9_9BACT</name>
<protein>
    <submittedName>
        <fullName evidence="1">Uncharacterized protein</fullName>
    </submittedName>
</protein>